<sequence>MEFLQIHYFLKDDFHSMDAYLKNRAEFEVLRIFKEVTEILELDGELLFESIAIGEGGIKAYYKLLKKKKVKRSVKNALIFLGGILSAIITEVVVNEITTDGEYEKMKKEEVRLHIEKLKKDLESDDKTTKEQTLIIENLSIYIGETNKVKLFKSNFYSNLLKEDKIEKVSTQRLDENLEPITKENIVPREHFDKFIIDTIEIEPEYKESEIIEIVAPVLKKGNMKWKGIFNGKPINFYMRDAEFRTSVINKEISFSNGTNIIADIEMEQTMDNDGEIQIGTISVYNVTDVFEDSKRIETKRKQRNRELENQTKMDFNPE</sequence>
<dbReference type="AlphaFoldDB" id="A0A7W2R5E8"/>
<reference evidence="1 2" key="1">
    <citation type="submission" date="2020-07" db="EMBL/GenBank/DDBJ databases">
        <title>Bacterium isolated from marine sediment.</title>
        <authorList>
            <person name="Shang D."/>
        </authorList>
    </citation>
    <scope>NUCLEOTIDE SEQUENCE [LARGE SCALE GENOMIC DNA]</scope>
    <source>
        <strain evidence="1 2">F6074</strain>
    </source>
</reference>
<dbReference type="EMBL" id="JACGLT010000033">
    <property type="protein sequence ID" value="MBA6154842.1"/>
    <property type="molecule type" value="Genomic_DNA"/>
</dbReference>
<comment type="caution">
    <text evidence="1">The sequence shown here is derived from an EMBL/GenBank/DDBJ whole genome shotgun (WGS) entry which is preliminary data.</text>
</comment>
<evidence type="ECO:0000313" key="2">
    <source>
        <dbReference type="Proteomes" id="UP000541857"/>
    </source>
</evidence>
<keyword evidence="2" id="KW-1185">Reference proteome</keyword>
<evidence type="ECO:0000313" key="1">
    <source>
        <dbReference type="EMBL" id="MBA6154842.1"/>
    </source>
</evidence>
<protein>
    <submittedName>
        <fullName evidence="1">Uncharacterized protein</fullName>
    </submittedName>
</protein>
<accession>A0A7W2R5E8</accession>
<gene>
    <name evidence="1" type="ORF">H3Z82_19155</name>
</gene>
<organism evidence="1 2">
    <name type="scientific">Gelidibacter maritimus</name>
    <dbReference type="NCBI Taxonomy" id="2761487"/>
    <lineage>
        <taxon>Bacteria</taxon>
        <taxon>Pseudomonadati</taxon>
        <taxon>Bacteroidota</taxon>
        <taxon>Flavobacteriia</taxon>
        <taxon>Flavobacteriales</taxon>
        <taxon>Flavobacteriaceae</taxon>
        <taxon>Gelidibacter</taxon>
    </lineage>
</organism>
<proteinExistence type="predicted"/>
<dbReference type="RefSeq" id="WP_182207085.1">
    <property type="nucleotide sequence ID" value="NZ_JACGLT010000033.1"/>
</dbReference>
<name>A0A7W2R5E8_9FLAO</name>
<dbReference type="Proteomes" id="UP000541857">
    <property type="component" value="Unassembled WGS sequence"/>
</dbReference>